<dbReference type="AlphaFoldDB" id="C5C043"/>
<dbReference type="OrthoDB" id="162531at2"/>
<dbReference type="PRINTS" id="PR00598">
    <property type="entry name" value="HTHMARR"/>
</dbReference>
<sequence length="203" mass="22135">MADGRRDDIPPSALLDPRVIDPGQEVVSHAGMDEAEITQVVRVLTAIRGWRETEQRISLASRDHMKLGETDMRALRFLVAAKNQGIAVTPGMLAEHLNISSAATTKLLDRLSAAGHVERGPHPTDRRALVVTITQSTHEQVRDTVGRTHARRFEAAARLTPDERETVVRFLRDLSGDDPPTTADAPDAGPDQHGAQPPSSPTR</sequence>
<dbReference type="KEGG" id="bcv:Bcav_0968"/>
<dbReference type="Proteomes" id="UP000007962">
    <property type="component" value="Chromosome"/>
</dbReference>
<dbReference type="InterPro" id="IPR039422">
    <property type="entry name" value="MarR/SlyA-like"/>
</dbReference>
<dbReference type="GO" id="GO:0006950">
    <property type="term" value="P:response to stress"/>
    <property type="evidence" value="ECO:0007669"/>
    <property type="project" value="TreeGrafter"/>
</dbReference>
<accession>C5C043</accession>
<dbReference type="EMBL" id="CP001618">
    <property type="protein sequence ID" value="ACQ79229.1"/>
    <property type="molecule type" value="Genomic_DNA"/>
</dbReference>
<dbReference type="PANTHER" id="PTHR33164">
    <property type="entry name" value="TRANSCRIPTIONAL REGULATOR, MARR FAMILY"/>
    <property type="match status" value="1"/>
</dbReference>
<evidence type="ECO:0000259" key="2">
    <source>
        <dbReference type="PROSITE" id="PS50995"/>
    </source>
</evidence>
<protein>
    <submittedName>
        <fullName evidence="3">Transcriptional regulator, MarR family</fullName>
    </submittedName>
</protein>
<dbReference type="GO" id="GO:0003700">
    <property type="term" value="F:DNA-binding transcription factor activity"/>
    <property type="evidence" value="ECO:0007669"/>
    <property type="project" value="InterPro"/>
</dbReference>
<dbReference type="PROSITE" id="PS50995">
    <property type="entry name" value="HTH_MARR_2"/>
    <property type="match status" value="1"/>
</dbReference>
<dbReference type="InterPro" id="IPR036390">
    <property type="entry name" value="WH_DNA-bd_sf"/>
</dbReference>
<dbReference type="InterPro" id="IPR000835">
    <property type="entry name" value="HTH_MarR-typ"/>
</dbReference>
<evidence type="ECO:0000313" key="3">
    <source>
        <dbReference type="EMBL" id="ACQ79229.1"/>
    </source>
</evidence>
<dbReference type="SMART" id="SM00347">
    <property type="entry name" value="HTH_MARR"/>
    <property type="match status" value="1"/>
</dbReference>
<dbReference type="Gene3D" id="1.10.10.10">
    <property type="entry name" value="Winged helix-like DNA-binding domain superfamily/Winged helix DNA-binding domain"/>
    <property type="match status" value="1"/>
</dbReference>
<organism evidence="3 4">
    <name type="scientific">Beutenbergia cavernae (strain ATCC BAA-8 / DSM 12333 / CCUG 43141 / JCM 11478 / NBRC 16432 / NCIMB 13614 / HKI 0122)</name>
    <dbReference type="NCBI Taxonomy" id="471853"/>
    <lineage>
        <taxon>Bacteria</taxon>
        <taxon>Bacillati</taxon>
        <taxon>Actinomycetota</taxon>
        <taxon>Actinomycetes</taxon>
        <taxon>Micrococcales</taxon>
        <taxon>Beutenbergiaceae</taxon>
        <taxon>Beutenbergia</taxon>
    </lineage>
</organism>
<feature type="compositionally biased region" description="Low complexity" evidence="1">
    <location>
        <begin position="177"/>
        <end position="191"/>
    </location>
</feature>
<name>C5C043_BEUC1</name>
<dbReference type="RefSeq" id="WP_012726009.1">
    <property type="nucleotide sequence ID" value="NC_012669.1"/>
</dbReference>
<dbReference type="SUPFAM" id="SSF46785">
    <property type="entry name" value="Winged helix' DNA-binding domain"/>
    <property type="match status" value="1"/>
</dbReference>
<dbReference type="PANTHER" id="PTHR33164:SF43">
    <property type="entry name" value="HTH-TYPE TRANSCRIPTIONAL REPRESSOR YETL"/>
    <property type="match status" value="1"/>
</dbReference>
<feature type="region of interest" description="Disordered" evidence="1">
    <location>
        <begin position="171"/>
        <end position="203"/>
    </location>
</feature>
<evidence type="ECO:0000313" key="4">
    <source>
        <dbReference type="Proteomes" id="UP000007962"/>
    </source>
</evidence>
<evidence type="ECO:0000256" key="1">
    <source>
        <dbReference type="SAM" id="MobiDB-lite"/>
    </source>
</evidence>
<dbReference type="eggNOG" id="COG1846">
    <property type="taxonomic scope" value="Bacteria"/>
</dbReference>
<proteinExistence type="predicted"/>
<dbReference type="Pfam" id="PF12802">
    <property type="entry name" value="MarR_2"/>
    <property type="match status" value="1"/>
</dbReference>
<keyword evidence="4" id="KW-1185">Reference proteome</keyword>
<dbReference type="STRING" id="471853.Bcav_0968"/>
<dbReference type="InterPro" id="IPR036388">
    <property type="entry name" value="WH-like_DNA-bd_sf"/>
</dbReference>
<dbReference type="HOGENOM" id="CLU_083287_1_2_11"/>
<gene>
    <name evidence="3" type="ordered locus">Bcav_0968</name>
</gene>
<reference evidence="3 4" key="1">
    <citation type="journal article" date="2009" name="Stand. Genomic Sci.">
        <title>Complete genome sequence of Beutenbergia cavernae type strain (HKI 0122).</title>
        <authorList>
            <person name="Land M."/>
            <person name="Pukall R."/>
            <person name="Abt B."/>
            <person name="Goker M."/>
            <person name="Rohde M."/>
            <person name="Glavina Del Rio T."/>
            <person name="Tice H."/>
            <person name="Copeland A."/>
            <person name="Cheng J.F."/>
            <person name="Lucas S."/>
            <person name="Chen F."/>
            <person name="Nolan M."/>
            <person name="Bruce D."/>
            <person name="Goodwin L."/>
            <person name="Pitluck S."/>
            <person name="Ivanova N."/>
            <person name="Mavromatis K."/>
            <person name="Ovchinnikova G."/>
            <person name="Pati A."/>
            <person name="Chen A."/>
            <person name="Palaniappan K."/>
            <person name="Hauser L."/>
            <person name="Chang Y.J."/>
            <person name="Jefferies C.C."/>
            <person name="Saunders E."/>
            <person name="Brettin T."/>
            <person name="Detter J.C."/>
            <person name="Han C."/>
            <person name="Chain P."/>
            <person name="Bristow J."/>
            <person name="Eisen J.A."/>
            <person name="Markowitz V."/>
            <person name="Hugenholtz P."/>
            <person name="Kyrpides N.C."/>
            <person name="Klenk H.P."/>
            <person name="Lapidus A."/>
        </authorList>
    </citation>
    <scope>NUCLEOTIDE SEQUENCE [LARGE SCALE GENOMIC DNA]</scope>
    <source>
        <strain evidence="4">ATCC BAA-8 / DSM 12333 / NBRC 16432</strain>
    </source>
</reference>
<feature type="domain" description="HTH marR-type" evidence="2">
    <location>
        <begin position="34"/>
        <end position="176"/>
    </location>
</feature>